<sequence length="66" mass="7686">MKLEDVVAVNLVDHHPQGPVRPLREMAARIITNDIEIRVYNGASREILKSLNIYLWNRDNHVSEHK</sequence>
<evidence type="ECO:0000313" key="2">
    <source>
        <dbReference type="Proteomes" id="UP000324497"/>
    </source>
</evidence>
<accession>A0A3S6QZ87</accession>
<dbReference type="GeneID" id="78522237"/>
<reference evidence="1 2" key="1">
    <citation type="submission" date="2016-11" db="EMBL/GenBank/DDBJ databases">
        <title>Interaction between Lactobacillus species and yeast in water kefir.</title>
        <authorList>
            <person name="Behr J."/>
            <person name="Xu D."/>
            <person name="Vogel R.F."/>
        </authorList>
    </citation>
    <scope>NUCLEOTIDE SEQUENCE [LARGE SCALE GENOMIC DNA]</scope>
    <source>
        <strain evidence="1 2">TMW 1.1827</strain>
    </source>
</reference>
<protein>
    <submittedName>
        <fullName evidence="1">Uncharacterized protein</fullName>
    </submittedName>
</protein>
<keyword evidence="2" id="KW-1185">Reference proteome</keyword>
<dbReference type="KEGG" id="lng:BSQ50_02375"/>
<dbReference type="RefSeq" id="WP_057885728.1">
    <property type="nucleotide sequence ID" value="NZ_CP018180.1"/>
</dbReference>
<dbReference type="Proteomes" id="UP000324497">
    <property type="component" value="Chromosome"/>
</dbReference>
<dbReference type="EMBL" id="CP018180">
    <property type="protein sequence ID" value="AUJ31505.1"/>
    <property type="molecule type" value="Genomic_DNA"/>
</dbReference>
<organism evidence="1 2">
    <name type="scientific">Liquorilactobacillus nagelii</name>
    <dbReference type="NCBI Taxonomy" id="82688"/>
    <lineage>
        <taxon>Bacteria</taxon>
        <taxon>Bacillati</taxon>
        <taxon>Bacillota</taxon>
        <taxon>Bacilli</taxon>
        <taxon>Lactobacillales</taxon>
        <taxon>Lactobacillaceae</taxon>
        <taxon>Liquorilactobacillus</taxon>
    </lineage>
</organism>
<name>A0A3S6QZ87_9LACO</name>
<gene>
    <name evidence="1" type="ORF">BSQ50_02375</name>
</gene>
<dbReference type="AlphaFoldDB" id="A0A3S6QZ87"/>
<evidence type="ECO:0000313" key="1">
    <source>
        <dbReference type="EMBL" id="AUJ31505.1"/>
    </source>
</evidence>
<proteinExistence type="predicted"/>